<comment type="subcellular location">
    <subcellularLocation>
        <location evidence="1">Membrane</location>
        <topology evidence="1">Multi-pass membrane protein</topology>
    </subcellularLocation>
</comment>
<evidence type="ECO:0000313" key="5">
    <source>
        <dbReference type="EMBL" id="WOH11876.1"/>
    </source>
</evidence>
<gene>
    <name evidence="5" type="ORF">DCAR_0831372</name>
</gene>
<keyword evidence="4" id="KW-0472">Membrane</keyword>
<evidence type="ECO:0000256" key="3">
    <source>
        <dbReference type="ARBA" id="ARBA00022989"/>
    </source>
</evidence>
<dbReference type="AlphaFoldDB" id="A0AAF0XPH1"/>
<dbReference type="EMBL" id="CP093350">
    <property type="protein sequence ID" value="WOH11876.1"/>
    <property type="molecule type" value="Genomic_DNA"/>
</dbReference>
<evidence type="ECO:0000256" key="4">
    <source>
        <dbReference type="ARBA" id="ARBA00023136"/>
    </source>
</evidence>
<protein>
    <submittedName>
        <fullName evidence="5">Uncharacterized protein</fullName>
    </submittedName>
</protein>
<evidence type="ECO:0000256" key="1">
    <source>
        <dbReference type="ARBA" id="ARBA00004141"/>
    </source>
</evidence>
<accession>A0AAF0XPH1</accession>
<reference evidence="5" key="1">
    <citation type="journal article" date="2016" name="Nat. Genet.">
        <title>A high-quality carrot genome assembly provides new insights into carotenoid accumulation and asterid genome evolution.</title>
        <authorList>
            <person name="Iorizzo M."/>
            <person name="Ellison S."/>
            <person name="Senalik D."/>
            <person name="Zeng P."/>
            <person name="Satapoomin P."/>
            <person name="Huang J."/>
            <person name="Bowman M."/>
            <person name="Iovene M."/>
            <person name="Sanseverino W."/>
            <person name="Cavagnaro P."/>
            <person name="Yildiz M."/>
            <person name="Macko-Podgorni A."/>
            <person name="Moranska E."/>
            <person name="Grzebelus E."/>
            <person name="Grzebelus D."/>
            <person name="Ashrafi H."/>
            <person name="Zheng Z."/>
            <person name="Cheng S."/>
            <person name="Spooner D."/>
            <person name="Van Deynze A."/>
            <person name="Simon P."/>
        </authorList>
    </citation>
    <scope>NUCLEOTIDE SEQUENCE</scope>
    <source>
        <tissue evidence="5">Leaf</tissue>
    </source>
</reference>
<keyword evidence="6" id="KW-1185">Reference proteome</keyword>
<keyword evidence="2" id="KW-0812">Transmembrane</keyword>
<evidence type="ECO:0000256" key="2">
    <source>
        <dbReference type="ARBA" id="ARBA00022692"/>
    </source>
</evidence>
<name>A0AAF0XPH1_DAUCS</name>
<organism evidence="5 6">
    <name type="scientific">Daucus carota subsp. sativus</name>
    <name type="common">Carrot</name>
    <dbReference type="NCBI Taxonomy" id="79200"/>
    <lineage>
        <taxon>Eukaryota</taxon>
        <taxon>Viridiplantae</taxon>
        <taxon>Streptophyta</taxon>
        <taxon>Embryophyta</taxon>
        <taxon>Tracheophyta</taxon>
        <taxon>Spermatophyta</taxon>
        <taxon>Magnoliopsida</taxon>
        <taxon>eudicotyledons</taxon>
        <taxon>Gunneridae</taxon>
        <taxon>Pentapetalae</taxon>
        <taxon>asterids</taxon>
        <taxon>campanulids</taxon>
        <taxon>Apiales</taxon>
        <taxon>Apiaceae</taxon>
        <taxon>Apioideae</taxon>
        <taxon>Scandiceae</taxon>
        <taxon>Daucinae</taxon>
        <taxon>Daucus</taxon>
        <taxon>Daucus sect. Daucus</taxon>
    </lineage>
</organism>
<evidence type="ECO:0000313" key="6">
    <source>
        <dbReference type="Proteomes" id="UP000077755"/>
    </source>
</evidence>
<proteinExistence type="predicted"/>
<dbReference type="Pfam" id="PF04061">
    <property type="entry name" value="ORMDL"/>
    <property type="match status" value="1"/>
</dbReference>
<dbReference type="InterPro" id="IPR007203">
    <property type="entry name" value="ORMDL"/>
</dbReference>
<reference evidence="5" key="2">
    <citation type="submission" date="2022-03" db="EMBL/GenBank/DDBJ databases">
        <title>Draft title - Genomic analysis of global carrot germplasm unveils the trajectory of domestication and the origin of high carotenoid orange carrot.</title>
        <authorList>
            <person name="Iorizzo M."/>
            <person name="Ellison S."/>
            <person name="Senalik D."/>
            <person name="Macko-Podgorni A."/>
            <person name="Grzebelus D."/>
            <person name="Bostan H."/>
            <person name="Rolling W."/>
            <person name="Curaba J."/>
            <person name="Simon P."/>
        </authorList>
    </citation>
    <scope>NUCLEOTIDE SEQUENCE</scope>
    <source>
        <tissue evidence="5">Leaf</tissue>
    </source>
</reference>
<keyword evidence="3" id="KW-1133">Transmembrane helix</keyword>
<dbReference type="GO" id="GO:0005789">
    <property type="term" value="C:endoplasmic reticulum membrane"/>
    <property type="evidence" value="ECO:0007669"/>
    <property type="project" value="InterPro"/>
</dbReference>
<dbReference type="PANTHER" id="PTHR12665">
    <property type="entry name" value="ORMDL PROTEINS"/>
    <property type="match status" value="1"/>
</dbReference>
<sequence>MGSSIELFDEALKWSQHVVFFDGAIKCSYVLCGISMRWREAIRDVFDFPSASCSTCFFFFINLLNLFLPCKLTVNFPCSLKITYPCFYWKKGTPFSDSGIYNRLTWWKQRENGKQLTRNRKFLTVVM</sequence>
<dbReference type="Proteomes" id="UP000077755">
    <property type="component" value="Chromosome 8"/>
</dbReference>